<evidence type="ECO:0000256" key="5">
    <source>
        <dbReference type="ARBA" id="ARBA00023004"/>
    </source>
</evidence>
<evidence type="ECO:0000256" key="4">
    <source>
        <dbReference type="ARBA" id="ARBA00023002"/>
    </source>
</evidence>
<evidence type="ECO:0000256" key="3">
    <source>
        <dbReference type="ARBA" id="ARBA00022723"/>
    </source>
</evidence>
<dbReference type="Proteomes" id="UP000011115">
    <property type="component" value="Unassembled WGS sequence"/>
</dbReference>
<evidence type="ECO:0000256" key="1">
    <source>
        <dbReference type="ARBA" id="ARBA00001971"/>
    </source>
</evidence>
<keyword evidence="7" id="KW-0503">Monooxygenase</keyword>
<protein>
    <submittedName>
        <fullName evidence="8">Cytochrome P450</fullName>
    </submittedName>
</protein>
<comment type="similarity">
    <text evidence="2 7">Belongs to the cytochrome P450 family.</text>
</comment>
<evidence type="ECO:0000313" key="8">
    <source>
        <dbReference type="EnsemblPlants" id="PGSC0003DMT400072790"/>
    </source>
</evidence>
<dbReference type="Gramene" id="PGSC0003DMT400072790">
    <property type="protein sequence ID" value="PGSC0003DMT400072790"/>
    <property type="gene ID" value="PGSC0003DMG400028322"/>
</dbReference>
<evidence type="ECO:0000256" key="6">
    <source>
        <dbReference type="PIRSR" id="PIRSR602401-1"/>
    </source>
</evidence>
<dbReference type="PRINTS" id="PR00463">
    <property type="entry name" value="EP450I"/>
</dbReference>
<sequence>MLLNIRRIHEWTTDQLLASPTLGTYQTCGVYIPFLQNWRRSFCTVTCHPKNLEHILNTKFHNYPKGPTWQNTFGDVLGNQGISCAKGEEWISLRKIVVPELTKSKLGPSLHCWVNPSIKNDLLPILDKASKHNISIDLQKLMICFGTDNIFGIALGKKMKTLLNPEDPIALAMDTIFKFAFRRFFYPNILWKFMKFFCIGSEGSLKKSIQILNNTITEAQEERNNRNKDETFDDDLLWTFMKKVQVNGHILPSSAIMGTVLDILLAGRDSVATSASWFFWLVMNNPRVEEKIVHEIITVLKKTRGKDKDTRMDEINSLVYLHAMLLETLRLYPAVPKIVRYAICDDILPDGTYVPAGSDIILSLYSVGRMKSVWGEDCIEFKPERWLSTDEKRIERHEDGYKFVAFNGGSRICIAKYLTYLEMKSVASAILLRYELSHVPGHQVTSKLSFTIAMNNGLKVNLKRRDLNDFDVIN</sequence>
<evidence type="ECO:0000256" key="2">
    <source>
        <dbReference type="ARBA" id="ARBA00010617"/>
    </source>
</evidence>
<keyword evidence="3 6" id="KW-0479">Metal-binding</keyword>
<dbReference type="PROSITE" id="PS00086">
    <property type="entry name" value="CYTOCHROME_P450"/>
    <property type="match status" value="1"/>
</dbReference>
<dbReference type="OMA" id="IVRYAIC"/>
<dbReference type="Gene3D" id="1.10.630.10">
    <property type="entry name" value="Cytochrome P450"/>
    <property type="match status" value="1"/>
</dbReference>
<keyword evidence="9" id="KW-1185">Reference proteome</keyword>
<dbReference type="GO" id="GO:0020037">
    <property type="term" value="F:heme binding"/>
    <property type="evidence" value="ECO:0007669"/>
    <property type="project" value="InterPro"/>
</dbReference>
<dbReference type="InParanoid" id="M1CQY4"/>
<keyword evidence="5 6" id="KW-0408">Iron</keyword>
<feature type="binding site" description="axial binding residue" evidence="6">
    <location>
        <position position="413"/>
    </location>
    <ligand>
        <name>heme</name>
        <dbReference type="ChEBI" id="CHEBI:30413"/>
    </ligand>
    <ligandPart>
        <name>Fe</name>
        <dbReference type="ChEBI" id="CHEBI:18248"/>
    </ligandPart>
</feature>
<reference evidence="8" key="2">
    <citation type="submission" date="2015-06" db="UniProtKB">
        <authorList>
            <consortium name="EnsemblPlants"/>
        </authorList>
    </citation>
    <scope>IDENTIFICATION</scope>
    <source>
        <strain evidence="8">DM1-3 516 R44</strain>
    </source>
</reference>
<dbReference type="GO" id="GO:0016705">
    <property type="term" value="F:oxidoreductase activity, acting on paired donors, with incorporation or reduction of molecular oxygen"/>
    <property type="evidence" value="ECO:0007669"/>
    <property type="project" value="InterPro"/>
</dbReference>
<reference evidence="9" key="1">
    <citation type="journal article" date="2011" name="Nature">
        <title>Genome sequence and analysis of the tuber crop potato.</title>
        <authorList>
            <consortium name="The Potato Genome Sequencing Consortium"/>
        </authorList>
    </citation>
    <scope>NUCLEOTIDE SEQUENCE [LARGE SCALE GENOMIC DNA]</scope>
    <source>
        <strain evidence="9">cv. DM1-3 516 R44</strain>
    </source>
</reference>
<dbReference type="GO" id="GO:0004497">
    <property type="term" value="F:monooxygenase activity"/>
    <property type="evidence" value="ECO:0007669"/>
    <property type="project" value="UniProtKB-KW"/>
</dbReference>
<keyword evidence="6 7" id="KW-0349">Heme</keyword>
<accession>M1CQY4</accession>
<dbReference type="EnsemblPlants" id="PGSC0003DMT400072790">
    <property type="protein sequence ID" value="PGSC0003DMT400072790"/>
    <property type="gene ID" value="PGSC0003DMG400028322"/>
</dbReference>
<dbReference type="SUPFAM" id="SSF48264">
    <property type="entry name" value="Cytochrome P450"/>
    <property type="match status" value="1"/>
</dbReference>
<dbReference type="GO" id="GO:0005506">
    <property type="term" value="F:iron ion binding"/>
    <property type="evidence" value="ECO:0007669"/>
    <property type="project" value="InterPro"/>
</dbReference>
<evidence type="ECO:0000256" key="7">
    <source>
        <dbReference type="RuleBase" id="RU000461"/>
    </source>
</evidence>
<dbReference type="InterPro" id="IPR002401">
    <property type="entry name" value="Cyt_P450_E_grp-I"/>
</dbReference>
<comment type="cofactor">
    <cofactor evidence="1 6">
        <name>heme</name>
        <dbReference type="ChEBI" id="CHEBI:30413"/>
    </cofactor>
</comment>
<dbReference type="STRING" id="4113.M1CQY4"/>
<dbReference type="InterPro" id="IPR036396">
    <property type="entry name" value="Cyt_P450_sf"/>
</dbReference>
<dbReference type="Pfam" id="PF00067">
    <property type="entry name" value="p450"/>
    <property type="match status" value="1"/>
</dbReference>
<dbReference type="InterPro" id="IPR001128">
    <property type="entry name" value="Cyt_P450"/>
</dbReference>
<dbReference type="AlphaFoldDB" id="M1CQY4"/>
<name>M1CQY4_SOLTU</name>
<dbReference type="InterPro" id="IPR017972">
    <property type="entry name" value="Cyt_P450_CS"/>
</dbReference>
<dbReference type="CDD" id="cd11064">
    <property type="entry name" value="CYP86A"/>
    <property type="match status" value="1"/>
</dbReference>
<dbReference type="PRINTS" id="PR00385">
    <property type="entry name" value="P450"/>
</dbReference>
<proteinExistence type="inferred from homology"/>
<dbReference type="GO" id="GO:0006629">
    <property type="term" value="P:lipid metabolic process"/>
    <property type="evidence" value="ECO:0007669"/>
    <property type="project" value="UniProtKB-ARBA"/>
</dbReference>
<dbReference type="PaxDb" id="4113-PGSC0003DMT400072790"/>
<dbReference type="eggNOG" id="KOG0157">
    <property type="taxonomic scope" value="Eukaryota"/>
</dbReference>
<keyword evidence="4 7" id="KW-0560">Oxidoreductase</keyword>
<dbReference type="PANTHER" id="PTHR24296">
    <property type="entry name" value="CYTOCHROME P450"/>
    <property type="match status" value="1"/>
</dbReference>
<evidence type="ECO:0000313" key="9">
    <source>
        <dbReference type="Proteomes" id="UP000011115"/>
    </source>
</evidence>
<dbReference type="HOGENOM" id="CLU_001570_27_2_1"/>
<organism evidence="8 9">
    <name type="scientific">Solanum tuberosum</name>
    <name type="common">Potato</name>
    <dbReference type="NCBI Taxonomy" id="4113"/>
    <lineage>
        <taxon>Eukaryota</taxon>
        <taxon>Viridiplantae</taxon>
        <taxon>Streptophyta</taxon>
        <taxon>Embryophyta</taxon>
        <taxon>Tracheophyta</taxon>
        <taxon>Spermatophyta</taxon>
        <taxon>Magnoliopsida</taxon>
        <taxon>eudicotyledons</taxon>
        <taxon>Gunneridae</taxon>
        <taxon>Pentapetalae</taxon>
        <taxon>asterids</taxon>
        <taxon>lamiids</taxon>
        <taxon>Solanales</taxon>
        <taxon>Solanaceae</taxon>
        <taxon>Solanoideae</taxon>
        <taxon>Solaneae</taxon>
        <taxon>Solanum</taxon>
    </lineage>
</organism>